<dbReference type="Proteomes" id="UP001516588">
    <property type="component" value="Unassembled WGS sequence"/>
</dbReference>
<dbReference type="InterPro" id="IPR008454">
    <property type="entry name" value="Collagen-bd_Cna-like_B-typ_dom"/>
</dbReference>
<dbReference type="Pfam" id="PF05738">
    <property type="entry name" value="Cna_B"/>
    <property type="match status" value="3"/>
</dbReference>
<feature type="non-terminal residue" evidence="2">
    <location>
        <position position="1"/>
    </location>
</feature>
<name>A0ABR9QZ73_9FIRM</name>
<dbReference type="Gene3D" id="2.60.40.1140">
    <property type="entry name" value="Collagen-binding surface protein Cna, B-type domain"/>
    <property type="match status" value="3"/>
</dbReference>
<dbReference type="SUPFAM" id="SSF49478">
    <property type="entry name" value="Cna protein B-type domain"/>
    <property type="match status" value="3"/>
</dbReference>
<gene>
    <name evidence="2" type="ORF">INF20_07885</name>
</gene>
<feature type="domain" description="CNA-B" evidence="1">
    <location>
        <begin position="198"/>
        <end position="281"/>
    </location>
</feature>
<dbReference type="CDD" id="cd00222">
    <property type="entry name" value="CollagenBindB"/>
    <property type="match status" value="3"/>
</dbReference>
<reference evidence="2 3" key="1">
    <citation type="submission" date="2020-10" db="EMBL/GenBank/DDBJ databases">
        <title>ChiBAC.</title>
        <authorList>
            <person name="Zenner C."/>
            <person name="Hitch T.C.A."/>
            <person name="Clavel T."/>
        </authorList>
    </citation>
    <scope>NUCLEOTIDE SEQUENCE [LARGE SCALE GENOMIC DNA]</scope>
    <source>
        <strain evidence="2 3">DSM 108706</strain>
    </source>
</reference>
<feature type="domain" description="CNA-B" evidence="1">
    <location>
        <begin position="103"/>
        <end position="193"/>
    </location>
</feature>
<evidence type="ECO:0000259" key="1">
    <source>
        <dbReference type="Pfam" id="PF05738"/>
    </source>
</evidence>
<evidence type="ECO:0000313" key="2">
    <source>
        <dbReference type="EMBL" id="MBE5036187.1"/>
    </source>
</evidence>
<sequence length="321" mass="36054">KVEGYDVTNTQLTEVNGEKIWNDKDNADQVRPAEITIKLLQNGAEYDQKTVSAADQWKYSFTDLPKYDANGAEYEYTVKEEPVAGYSSKVEGYDVTNTQLTEVNGEKLWNDKDNADKVRPTEITVKLYQKVKDAEGEATEYDSLTVTADNGWKYSFTDLPKYDADGAEYEYTVKEEPVAGYSSKVEGYDVTNTQLTEVNGEKVWNDNDDAAGKRPESITVKLLQNGDEIDQKTVSAANQWKYSFTDLPKYDTDGVEYAYTVEEKPVDGYESQVKGYTIINTLIDEKSVKTGDDSNLEVPLGMAMISLLSMGLVLATRKKYK</sequence>
<protein>
    <submittedName>
        <fullName evidence="2">Cna B-type domain-containing protein</fullName>
    </submittedName>
</protein>
<dbReference type="RefSeq" id="WP_226385832.1">
    <property type="nucleotide sequence ID" value="NZ_JADCKA010000028.1"/>
</dbReference>
<proteinExistence type="predicted"/>
<accession>A0ABR9QZ73</accession>
<keyword evidence="3" id="KW-1185">Reference proteome</keyword>
<comment type="caution">
    <text evidence="2">The sequence shown here is derived from an EMBL/GenBank/DDBJ whole genome shotgun (WGS) entry which is preliminary data.</text>
</comment>
<dbReference type="EMBL" id="JADCKA010000028">
    <property type="protein sequence ID" value="MBE5036187.1"/>
    <property type="molecule type" value="Genomic_DNA"/>
</dbReference>
<evidence type="ECO:0000313" key="3">
    <source>
        <dbReference type="Proteomes" id="UP001516588"/>
    </source>
</evidence>
<feature type="domain" description="CNA-B" evidence="1">
    <location>
        <begin position="15"/>
        <end position="98"/>
    </location>
</feature>
<organism evidence="2 3">
    <name type="scientific">Gallibacter intestinalis</name>
    <dbReference type="NCBI Taxonomy" id="2779356"/>
    <lineage>
        <taxon>Bacteria</taxon>
        <taxon>Bacillati</taxon>
        <taxon>Bacillota</taxon>
        <taxon>Clostridia</taxon>
        <taxon>Eubacteriales</taxon>
        <taxon>Eubacteriaceae</taxon>
        <taxon>Gallibacter</taxon>
    </lineage>
</organism>